<dbReference type="InterPro" id="IPR027417">
    <property type="entry name" value="P-loop_NTPase"/>
</dbReference>
<evidence type="ECO:0000259" key="3">
    <source>
        <dbReference type="PROSITE" id="PS50837"/>
    </source>
</evidence>
<evidence type="ECO:0000256" key="1">
    <source>
        <dbReference type="SAM" id="MobiDB-lite"/>
    </source>
</evidence>
<keyword evidence="2" id="KW-0472">Membrane</keyword>
<evidence type="ECO:0000313" key="4">
    <source>
        <dbReference type="EMBL" id="KNB53994.1"/>
    </source>
</evidence>
<dbReference type="STRING" id="1678637.AC230_05415"/>
<dbReference type="InterPro" id="IPR007111">
    <property type="entry name" value="NACHT_NTPase"/>
</dbReference>
<keyword evidence="2" id="KW-0812">Transmembrane</keyword>
<dbReference type="EMBL" id="LFXA01000002">
    <property type="protein sequence ID" value="KNB53994.1"/>
    <property type="molecule type" value="Genomic_DNA"/>
</dbReference>
<dbReference type="AlphaFoldDB" id="A0A0K9XKS7"/>
<feature type="transmembrane region" description="Helical" evidence="2">
    <location>
        <begin position="672"/>
        <end position="692"/>
    </location>
</feature>
<reference evidence="5" key="1">
    <citation type="submission" date="2015-07" db="EMBL/GenBank/DDBJ databases">
        <title>Draft genome sequence of Streptomyces sp. CMAA 1322, a bacterium isolated from Caatinga biome, from dry forest semiarid of Brazil.</title>
        <authorList>
            <person name="Santos S.N."/>
            <person name="Gacesa R."/>
            <person name="Taketani R.G."/>
            <person name="Long P.F."/>
            <person name="Melo I.S."/>
        </authorList>
    </citation>
    <scope>NUCLEOTIDE SEQUENCE [LARGE SCALE GENOMIC DNA]</scope>
    <source>
        <strain evidence="5">CMAA 1322</strain>
    </source>
</reference>
<comment type="caution">
    <text evidence="4">The sequence shown here is derived from an EMBL/GenBank/DDBJ whole genome shotgun (WGS) entry which is preliminary data.</text>
</comment>
<feature type="transmembrane region" description="Helical" evidence="2">
    <location>
        <begin position="595"/>
        <end position="615"/>
    </location>
</feature>
<dbReference type="Gene3D" id="3.40.50.300">
    <property type="entry name" value="P-loop containing nucleotide triphosphate hydrolases"/>
    <property type="match status" value="1"/>
</dbReference>
<keyword evidence="5" id="KW-1185">Reference proteome</keyword>
<evidence type="ECO:0000313" key="5">
    <source>
        <dbReference type="Proteomes" id="UP000037288"/>
    </source>
</evidence>
<accession>A0A0K9XKS7</accession>
<feature type="transmembrane region" description="Helical" evidence="2">
    <location>
        <begin position="28"/>
        <end position="47"/>
    </location>
</feature>
<feature type="domain" description="NACHT" evidence="3">
    <location>
        <begin position="134"/>
        <end position="257"/>
    </location>
</feature>
<feature type="transmembrane region" description="Helical" evidence="2">
    <location>
        <begin position="457"/>
        <end position="478"/>
    </location>
</feature>
<dbReference type="Pfam" id="PF05729">
    <property type="entry name" value="NACHT"/>
    <property type="match status" value="1"/>
</dbReference>
<feature type="transmembrane region" description="Helical" evidence="2">
    <location>
        <begin position="490"/>
        <end position="511"/>
    </location>
</feature>
<dbReference type="Proteomes" id="UP000037288">
    <property type="component" value="Unassembled WGS sequence"/>
</dbReference>
<feature type="transmembrane region" description="Helical" evidence="2">
    <location>
        <begin position="517"/>
        <end position="539"/>
    </location>
</feature>
<feature type="transmembrane region" description="Helical" evidence="2">
    <location>
        <begin position="560"/>
        <end position="583"/>
    </location>
</feature>
<gene>
    <name evidence="4" type="ORF">AC230_05415</name>
</gene>
<dbReference type="PATRIC" id="fig|1678637.3.peg.1176"/>
<dbReference type="PROSITE" id="PS50837">
    <property type="entry name" value="NACHT"/>
    <property type="match status" value="1"/>
</dbReference>
<evidence type="ECO:0000256" key="2">
    <source>
        <dbReference type="SAM" id="Phobius"/>
    </source>
</evidence>
<sequence length="776" mass="82174">MTWVLCAVVACGLLWVWPLRDPARISAAAAVVSAVVALFGVLSLWAWRADGGRAADGDQVAAAAEVLARTVLGQWQDEAVLRQLYDPKPLPVVWSDSSRPGISDHRRLVGGPVVCSTGAEPRELAGAFGSLPRRRLVVLGPAGSGKTTFAVLLLLALLRTRSAGDPVPVLLPLSSFDPARESAGAWLRRRLATDYPAAADTRAHGATVVDDLLTGHRVIPVLDGLDELPEGARAVALASLNDTLPADSPLVLTCRTDDFARAVAKSGVLTGAAVLEPAPVAADDALELLRLAAPPGRHEEGWRTLARHLRDRPGGPAARALRSPLMVALARAVYADDDNDPAELADARRFPTPAAVEHHLLDALVPALYRRALRRHPDRRWEPRQARRHLARIAAGMSARGTYDLTWWELYRWTPWLAGAWRRACTWALLTCAALLLTTAALAAVLGVPAWPEARRWFPLSVLEVPIVACVLGAAGLVPARERGLARTSVLAAAVSLCGGLGAPGSSWFYYRGFPPGVVAAAIGFLCFGLWLVVLGTGLPSPPAAPSGSRPARRHRRRRLLRALGLVAAVVAISGAVFAGYALAGFESALPPGGAPWGLVLGAVAGVSLAALDWVRAPFSADEVATAASSVRADRLVSLIGAAACAVVFDLPEAVVRSLPSVASDPLRTTMVAAVVGLFHGAVLGASVALAARSWPYYAVARLFLAARGQLPWRLQAFLADAHRLGILRQVGPVYQFRHARLQDHLAGDAVRVRPPGPRRDGSPVRVQPQGSPTRL</sequence>
<organism evidence="4 5">
    <name type="scientific">Streptomyces caatingaensis</name>
    <dbReference type="NCBI Taxonomy" id="1678637"/>
    <lineage>
        <taxon>Bacteria</taxon>
        <taxon>Bacillati</taxon>
        <taxon>Actinomycetota</taxon>
        <taxon>Actinomycetes</taxon>
        <taxon>Kitasatosporales</taxon>
        <taxon>Streptomycetaceae</taxon>
        <taxon>Streptomyces</taxon>
    </lineage>
</organism>
<name>A0A0K9XKS7_9ACTN</name>
<dbReference type="SUPFAM" id="SSF52540">
    <property type="entry name" value="P-loop containing nucleoside triphosphate hydrolases"/>
    <property type="match status" value="1"/>
</dbReference>
<keyword evidence="2" id="KW-1133">Transmembrane helix</keyword>
<feature type="transmembrane region" description="Helical" evidence="2">
    <location>
        <begin position="636"/>
        <end position="652"/>
    </location>
</feature>
<protein>
    <recommendedName>
        <fullName evidence="3">NACHT domain-containing protein</fullName>
    </recommendedName>
</protein>
<proteinExistence type="predicted"/>
<feature type="region of interest" description="Disordered" evidence="1">
    <location>
        <begin position="751"/>
        <end position="776"/>
    </location>
</feature>
<feature type="transmembrane region" description="Helical" evidence="2">
    <location>
        <begin position="427"/>
        <end position="451"/>
    </location>
</feature>